<feature type="binding site" evidence="2">
    <location>
        <position position="82"/>
    </location>
    <ligand>
        <name>7-chloro-L-tryptophan</name>
        <dbReference type="ChEBI" id="CHEBI:58713"/>
    </ligand>
</feature>
<keyword evidence="2" id="KW-0547">Nucleotide-binding</keyword>
<dbReference type="PANTHER" id="PTHR43747:SF4">
    <property type="entry name" value="FLAVIN-DEPENDENT TRYPTOPHAN HALOGENASE"/>
    <property type="match status" value="1"/>
</dbReference>
<dbReference type="EMBL" id="JACHLJ010000002">
    <property type="protein sequence ID" value="MBB5771695.1"/>
    <property type="molecule type" value="Genomic_DNA"/>
</dbReference>
<dbReference type="InterPro" id="IPR036188">
    <property type="entry name" value="FAD/NAD-bd_sf"/>
</dbReference>
<feature type="binding site" evidence="2">
    <location>
        <position position="345"/>
    </location>
    <ligand>
        <name>L-tryptophan</name>
        <dbReference type="ChEBI" id="CHEBI:57912"/>
    </ligand>
</feature>
<gene>
    <name evidence="3" type="ORF">HNP47_001699</name>
</gene>
<dbReference type="InterPro" id="IPR006905">
    <property type="entry name" value="Flavin_halogenase"/>
</dbReference>
<dbReference type="InterPro" id="IPR050816">
    <property type="entry name" value="Flavin-dep_Halogenase_NPB"/>
</dbReference>
<feature type="active site" evidence="1">
    <location>
        <position position="82"/>
    </location>
</feature>
<dbReference type="Gene3D" id="3.50.50.60">
    <property type="entry name" value="FAD/NAD(P)-binding domain"/>
    <property type="match status" value="1"/>
</dbReference>
<keyword evidence="2" id="KW-0274">FAD</keyword>
<dbReference type="AlphaFoldDB" id="A0A7W9FU94"/>
<keyword evidence="3" id="KW-0560">Oxidoreductase</keyword>
<dbReference type="PANTHER" id="PTHR43747">
    <property type="entry name" value="FAD-BINDING PROTEIN"/>
    <property type="match status" value="1"/>
</dbReference>
<dbReference type="Pfam" id="PF04820">
    <property type="entry name" value="Trp_halogenase"/>
    <property type="match status" value="1"/>
</dbReference>
<proteinExistence type="predicted"/>
<dbReference type="RefSeq" id="WP_260394749.1">
    <property type="nucleotide sequence ID" value="NZ_JACHLJ010000002.1"/>
</dbReference>
<dbReference type="EC" id="1.14.19.9" evidence="3"/>
<dbReference type="Proteomes" id="UP000556201">
    <property type="component" value="Unassembled WGS sequence"/>
</dbReference>
<feature type="binding site" evidence="2">
    <location>
        <position position="189"/>
    </location>
    <ligand>
        <name>FAD</name>
        <dbReference type="ChEBI" id="CHEBI:57692"/>
    </ligand>
</feature>
<evidence type="ECO:0000313" key="3">
    <source>
        <dbReference type="EMBL" id="MBB5771695.1"/>
    </source>
</evidence>
<dbReference type="GO" id="GO:0004497">
    <property type="term" value="F:monooxygenase activity"/>
    <property type="evidence" value="ECO:0007669"/>
    <property type="project" value="InterPro"/>
</dbReference>
<evidence type="ECO:0000313" key="4">
    <source>
        <dbReference type="Proteomes" id="UP000556201"/>
    </source>
</evidence>
<dbReference type="PIRSF" id="PIRSF011396">
    <property type="entry name" value="Trp_halogenase"/>
    <property type="match status" value="1"/>
</dbReference>
<feature type="binding site" evidence="2">
    <location>
        <begin position="16"/>
        <end position="19"/>
    </location>
    <ligand>
        <name>FAD</name>
        <dbReference type="ChEBI" id="CHEBI:57692"/>
    </ligand>
</feature>
<feature type="binding site" evidence="2">
    <location>
        <position position="349"/>
    </location>
    <ligand>
        <name>FAD</name>
        <dbReference type="ChEBI" id="CHEBI:57692"/>
    </ligand>
</feature>
<protein>
    <submittedName>
        <fullName evidence="3">Tryptophan halogenase</fullName>
        <ecNumber evidence="3">1.14.19.9</ecNumber>
    </submittedName>
</protein>
<dbReference type="GO" id="GO:0000166">
    <property type="term" value="F:nucleotide binding"/>
    <property type="evidence" value="ECO:0007669"/>
    <property type="project" value="UniProtKB-KW"/>
</dbReference>
<evidence type="ECO:0000256" key="1">
    <source>
        <dbReference type="PIRSR" id="PIRSR011396-1"/>
    </source>
</evidence>
<sequence>MADSSSIIDRIVVVGGGTAGWMAAAALAQALEGAGKIVTLVESEAIGIIGVGEATIPEILKFNARLGIDEADFLRETKATFKLGIEFDGWRREGERYFHPFGAFGLDMEGIAFHHFWLKACAEGRSEPLETYSMAWQAARRGRFVHPQGGPQSPLSSLGYAYHFDAALYAAFLRRFAEGLGVVRHEGRVVEVQQAADGDITGVRLDDGRIVEGDFFIDCTGFVGLLIEQALTSGYEDWTNWLHCDSAVAVPCEREEPLSPYTRSTAREAGWQWRIPLQHRVGNGYVYSSAHISHQEAEDALMSRLEGKALAEPRRLRFATGRRRECWKRNCVAVGLSSGFLEPLESTSIHLIQSAITKLITLFPSHKDSEGLRLEFNGLMEEEFVTVRDFLILHYKVNQRAGPFWSQVRDMPIPDRLAAKIALFEDTGRIVRRDHDIFSESSWLAVAVGQGLTPQGRHPISDVINHDANLGRLSAIRDSIWRTAEALPTHEDVLTTTMNRKAF</sequence>
<accession>A0A7W9FU94</accession>
<dbReference type="SUPFAM" id="SSF51905">
    <property type="entry name" value="FAD/NAD(P)-binding domain"/>
    <property type="match status" value="1"/>
</dbReference>
<organism evidence="3 4">
    <name type="scientific">Brevundimonas vesicularis</name>
    <name type="common">Pseudomonas vesicularis</name>
    <dbReference type="NCBI Taxonomy" id="41276"/>
    <lineage>
        <taxon>Bacteria</taxon>
        <taxon>Pseudomonadati</taxon>
        <taxon>Pseudomonadota</taxon>
        <taxon>Alphaproteobacteria</taxon>
        <taxon>Caulobacterales</taxon>
        <taxon>Caulobacteraceae</taxon>
        <taxon>Brevundimonas</taxon>
    </lineage>
</organism>
<comment type="caution">
    <text evidence="3">The sequence shown here is derived from an EMBL/GenBank/DDBJ whole genome shotgun (WGS) entry which is preliminary data.</text>
</comment>
<keyword evidence="2" id="KW-0285">Flavoprotein</keyword>
<reference evidence="3 4" key="1">
    <citation type="submission" date="2020-08" db="EMBL/GenBank/DDBJ databases">
        <title>Functional genomics of gut bacteria from endangered species of beetles.</title>
        <authorList>
            <person name="Carlos-Shanley C."/>
        </authorList>
    </citation>
    <scope>NUCLEOTIDE SEQUENCE [LARGE SCALE GENOMIC DNA]</scope>
    <source>
        <strain evidence="3 4">S00192</strain>
    </source>
</reference>
<dbReference type="InterPro" id="IPR033856">
    <property type="entry name" value="Trp_halogen"/>
</dbReference>
<feature type="binding site" evidence="2">
    <location>
        <position position="336"/>
    </location>
    <ligand>
        <name>FAD</name>
        <dbReference type="ChEBI" id="CHEBI:57692"/>
    </ligand>
</feature>
<evidence type="ECO:0000256" key="2">
    <source>
        <dbReference type="PIRSR" id="PIRSR011396-2"/>
    </source>
</evidence>
<name>A0A7W9FU94_BREVE</name>